<dbReference type="Proteomes" id="UP001600424">
    <property type="component" value="Unassembled WGS sequence"/>
</dbReference>
<name>A0ABW6IXK0_STRWE</name>
<keyword evidence="3" id="KW-1185">Reference proteome</keyword>
<dbReference type="RefSeq" id="WP_386256748.1">
    <property type="nucleotide sequence ID" value="NZ_JBHTRV010000016.1"/>
</dbReference>
<evidence type="ECO:0000256" key="1">
    <source>
        <dbReference type="SAM" id="MobiDB-lite"/>
    </source>
</evidence>
<dbReference type="Pfam" id="PF14435">
    <property type="entry name" value="SUKH-4"/>
    <property type="match status" value="1"/>
</dbReference>
<feature type="region of interest" description="Disordered" evidence="1">
    <location>
        <begin position="214"/>
        <end position="234"/>
    </location>
</feature>
<dbReference type="InterPro" id="IPR025851">
    <property type="entry name" value="SUKH-4"/>
</dbReference>
<evidence type="ECO:0000313" key="3">
    <source>
        <dbReference type="Proteomes" id="UP001600424"/>
    </source>
</evidence>
<accession>A0ABW6IXK0</accession>
<dbReference type="EMBL" id="JBHTRV010000016">
    <property type="protein sequence ID" value="MFE5982376.1"/>
    <property type="molecule type" value="Genomic_DNA"/>
</dbReference>
<comment type="caution">
    <text evidence="2">The sequence shown here is derived from an EMBL/GenBank/DDBJ whole genome shotgun (WGS) entry which is preliminary data.</text>
</comment>
<reference evidence="2 3" key="1">
    <citation type="submission" date="2024-09" db="EMBL/GenBank/DDBJ databases">
        <title>The Natural Products Discovery Center: Release of the First 8490 Sequenced Strains for Exploring Actinobacteria Biosynthetic Diversity.</title>
        <authorList>
            <person name="Kalkreuter E."/>
            <person name="Kautsar S.A."/>
            <person name="Yang D."/>
            <person name="Bader C.D."/>
            <person name="Teijaro C.N."/>
            <person name="Fluegel L."/>
            <person name="Davis C.M."/>
            <person name="Simpson J.R."/>
            <person name="Lauterbach L."/>
            <person name="Steele A.D."/>
            <person name="Gui C."/>
            <person name="Meng S."/>
            <person name="Li G."/>
            <person name="Viehrig K."/>
            <person name="Ye F."/>
            <person name="Su P."/>
            <person name="Kiefer A.F."/>
            <person name="Nichols A."/>
            <person name="Cepeda A.J."/>
            <person name="Yan W."/>
            <person name="Fan B."/>
            <person name="Jiang Y."/>
            <person name="Adhikari A."/>
            <person name="Zheng C.-J."/>
            <person name="Schuster L."/>
            <person name="Cowan T.M."/>
            <person name="Smanski M.J."/>
            <person name="Chevrette M.G."/>
            <person name="De Carvalho L.P.S."/>
            <person name="Shen B."/>
        </authorList>
    </citation>
    <scope>NUCLEOTIDE SEQUENCE [LARGE SCALE GENOMIC DNA]</scope>
    <source>
        <strain evidence="2 3">NPDC056472</strain>
    </source>
</reference>
<sequence length="423" mass="45240">MTDPDLRSLIDDPARVLRHDRAELRTRLDALPEGEGGVGREVFTQAEAVFGAAPVTSAEFASWLHFAATVLGHHAYADRIAAARPGLPWRTVWAWWRPVGAYEAEPNLSGDRSAEMYEADGRPLLRVRALWCPDTWFDPATGRVLPAPADGAELRDDVEPDGPWLFDTDEESWALRAPDGWEEPVPLEGGRHVFLDARGVAVVERNEAALADWPTGGAEAAERTPADGGPWFRPGTRGTAGPLTADRLDAVFGAAGVVRVAADDLPGALVHAPTRALLAEAGLPRHWAAGVTSFATAAAFLEPGPEGLLRVGSFDLGHCDPGEVFLHPVTGAVGMRQPDGSHGPGGDAVFPLVRDLDSFVRFLEGVRRYMGACWDPYEGEDGVKAFLRAMAEVDAGALAEGAPGAEVWEHLFASITELGVDGY</sequence>
<proteinExistence type="predicted"/>
<organism evidence="2 3">
    <name type="scientific">Streptomyces wedmorensis</name>
    <dbReference type="NCBI Taxonomy" id="43759"/>
    <lineage>
        <taxon>Bacteria</taxon>
        <taxon>Bacillati</taxon>
        <taxon>Actinomycetota</taxon>
        <taxon>Actinomycetes</taxon>
        <taxon>Kitasatosporales</taxon>
        <taxon>Streptomycetaceae</taxon>
        <taxon>Streptomyces</taxon>
    </lineage>
</organism>
<evidence type="ECO:0000313" key="2">
    <source>
        <dbReference type="EMBL" id="MFE5982376.1"/>
    </source>
</evidence>
<protein>
    <submittedName>
        <fullName evidence="2">SUKH-4 family immunity protein</fullName>
    </submittedName>
</protein>
<gene>
    <name evidence="2" type="ORF">ACFQ63_22010</name>
</gene>